<evidence type="ECO:0000256" key="5">
    <source>
        <dbReference type="SAM" id="Phobius"/>
    </source>
</evidence>
<accession>A0ABS9IYJ5</accession>
<organism evidence="7 8">
    <name type="scientific">Joostella atrarenae</name>
    <dbReference type="NCBI Taxonomy" id="679257"/>
    <lineage>
        <taxon>Bacteria</taxon>
        <taxon>Pseudomonadati</taxon>
        <taxon>Bacteroidota</taxon>
        <taxon>Flavobacteriia</taxon>
        <taxon>Flavobacteriales</taxon>
        <taxon>Flavobacteriaceae</taxon>
        <taxon>Joostella</taxon>
    </lineage>
</organism>
<feature type="transmembrane region" description="Helical" evidence="5">
    <location>
        <begin position="37"/>
        <end position="56"/>
    </location>
</feature>
<feature type="transmembrane region" description="Helical" evidence="5">
    <location>
        <begin position="68"/>
        <end position="86"/>
    </location>
</feature>
<feature type="transmembrane region" description="Helical" evidence="5">
    <location>
        <begin position="123"/>
        <end position="143"/>
    </location>
</feature>
<reference evidence="7 8" key="1">
    <citation type="submission" date="2021-01" db="EMBL/GenBank/DDBJ databases">
        <title>Genome sequencing of Joostella atrarenae M1-2 (= KCTC 23194).</title>
        <authorList>
            <person name="Zakaria M.R."/>
            <person name="Lam M.Q."/>
            <person name="Chong C.S."/>
        </authorList>
    </citation>
    <scope>NUCLEOTIDE SEQUENCE [LARGE SCALE GENOMIC DNA]</scope>
    <source>
        <strain evidence="7 8">M1-2</strain>
    </source>
</reference>
<evidence type="ECO:0000313" key="8">
    <source>
        <dbReference type="Proteomes" id="UP000829517"/>
    </source>
</evidence>
<proteinExistence type="predicted"/>
<sequence length="299" mass="33006">MDSGNKKWIYLIVLSLIWGSSYILIKKGLVGLTPIQLGAIRIIFSSIFLFIIGFKWLKKVEKDKWKWVAASAMSGTFVPVFLFAYAETEIDSSIAAILNSLVPLFTIFFGFLIFKVSFTKNQLIGVVIGFIGALILVFQGANVNPDQNYFFAVLVIIAAMCYALNANIVKSKLQDVPVMAISVGIFAVMIIPAIIVLLFSGVFTEDLWQEPSFRTSLIYILVLAVFGTGLAKIVFNKLIQISNAVFATSVTYIIPIVGIFWGILDGEKFTLIHLLASAIILLGVYIVNRGRKKETPKAT</sequence>
<feature type="domain" description="EamA" evidence="6">
    <location>
        <begin position="153"/>
        <end position="288"/>
    </location>
</feature>
<gene>
    <name evidence="7" type="ORF">JM658_00245</name>
</gene>
<dbReference type="SUPFAM" id="SSF103481">
    <property type="entry name" value="Multidrug resistance efflux transporter EmrE"/>
    <property type="match status" value="2"/>
</dbReference>
<dbReference type="Pfam" id="PF00892">
    <property type="entry name" value="EamA"/>
    <property type="match status" value="2"/>
</dbReference>
<evidence type="ECO:0000313" key="7">
    <source>
        <dbReference type="EMBL" id="MCF8713245.1"/>
    </source>
</evidence>
<dbReference type="InterPro" id="IPR050638">
    <property type="entry name" value="AA-Vitamin_Transporters"/>
</dbReference>
<comment type="caution">
    <text evidence="7">The sequence shown here is derived from an EMBL/GenBank/DDBJ whole genome shotgun (WGS) entry which is preliminary data.</text>
</comment>
<feature type="transmembrane region" description="Helical" evidence="5">
    <location>
        <begin position="92"/>
        <end position="114"/>
    </location>
</feature>
<evidence type="ECO:0000256" key="2">
    <source>
        <dbReference type="ARBA" id="ARBA00022692"/>
    </source>
</evidence>
<name>A0ABS9IYJ5_9FLAO</name>
<feature type="domain" description="EamA" evidence="6">
    <location>
        <begin position="9"/>
        <end position="137"/>
    </location>
</feature>
<protein>
    <submittedName>
        <fullName evidence="7">EamA family transporter</fullName>
    </submittedName>
</protein>
<feature type="transmembrane region" description="Helical" evidence="5">
    <location>
        <begin position="270"/>
        <end position="287"/>
    </location>
</feature>
<feature type="transmembrane region" description="Helical" evidence="5">
    <location>
        <begin position="149"/>
        <end position="168"/>
    </location>
</feature>
<keyword evidence="4 5" id="KW-0472">Membrane</keyword>
<feature type="transmembrane region" description="Helical" evidence="5">
    <location>
        <begin position="180"/>
        <end position="204"/>
    </location>
</feature>
<evidence type="ECO:0000256" key="1">
    <source>
        <dbReference type="ARBA" id="ARBA00004141"/>
    </source>
</evidence>
<evidence type="ECO:0000259" key="6">
    <source>
        <dbReference type="Pfam" id="PF00892"/>
    </source>
</evidence>
<dbReference type="PANTHER" id="PTHR32322">
    <property type="entry name" value="INNER MEMBRANE TRANSPORTER"/>
    <property type="match status" value="1"/>
</dbReference>
<feature type="transmembrane region" description="Helical" evidence="5">
    <location>
        <begin position="7"/>
        <end position="25"/>
    </location>
</feature>
<dbReference type="InterPro" id="IPR000620">
    <property type="entry name" value="EamA_dom"/>
</dbReference>
<keyword evidence="3 5" id="KW-1133">Transmembrane helix</keyword>
<evidence type="ECO:0000256" key="3">
    <source>
        <dbReference type="ARBA" id="ARBA00022989"/>
    </source>
</evidence>
<evidence type="ECO:0000256" key="4">
    <source>
        <dbReference type="ARBA" id="ARBA00023136"/>
    </source>
</evidence>
<dbReference type="InterPro" id="IPR037185">
    <property type="entry name" value="EmrE-like"/>
</dbReference>
<dbReference type="EMBL" id="JAETXX010000001">
    <property type="protein sequence ID" value="MCF8713245.1"/>
    <property type="molecule type" value="Genomic_DNA"/>
</dbReference>
<dbReference type="Proteomes" id="UP000829517">
    <property type="component" value="Unassembled WGS sequence"/>
</dbReference>
<feature type="transmembrane region" description="Helical" evidence="5">
    <location>
        <begin position="216"/>
        <end position="235"/>
    </location>
</feature>
<keyword evidence="2 5" id="KW-0812">Transmembrane</keyword>
<feature type="transmembrane region" description="Helical" evidence="5">
    <location>
        <begin position="244"/>
        <end position="264"/>
    </location>
</feature>
<keyword evidence="8" id="KW-1185">Reference proteome</keyword>
<comment type="subcellular location">
    <subcellularLocation>
        <location evidence="1">Membrane</location>
        <topology evidence="1">Multi-pass membrane protein</topology>
    </subcellularLocation>
</comment>
<dbReference type="PANTHER" id="PTHR32322:SF9">
    <property type="entry name" value="AMINO-ACID METABOLITE EFFLUX PUMP-RELATED"/>
    <property type="match status" value="1"/>
</dbReference>
<dbReference type="RefSeq" id="WP_236957221.1">
    <property type="nucleotide sequence ID" value="NZ_JAETXX010000001.1"/>
</dbReference>